<gene>
    <name evidence="2" type="ORF">acsn021_33790</name>
</gene>
<proteinExistence type="predicted"/>
<dbReference type="InterPro" id="IPR050300">
    <property type="entry name" value="GDXG_lipolytic_enzyme"/>
</dbReference>
<dbReference type="Proteomes" id="UP000515561">
    <property type="component" value="Chromosome"/>
</dbReference>
<dbReference type="InterPro" id="IPR013094">
    <property type="entry name" value="AB_hydrolase_3"/>
</dbReference>
<organism evidence="2 3">
    <name type="scientific">Anaerocolumna cellulosilytica</name>
    <dbReference type="NCBI Taxonomy" id="433286"/>
    <lineage>
        <taxon>Bacteria</taxon>
        <taxon>Bacillati</taxon>
        <taxon>Bacillota</taxon>
        <taxon>Clostridia</taxon>
        <taxon>Lachnospirales</taxon>
        <taxon>Lachnospiraceae</taxon>
        <taxon>Anaerocolumna</taxon>
    </lineage>
</organism>
<dbReference type="Pfam" id="PF07859">
    <property type="entry name" value="Abhydrolase_3"/>
    <property type="match status" value="1"/>
</dbReference>
<evidence type="ECO:0000313" key="3">
    <source>
        <dbReference type="Proteomes" id="UP000515561"/>
    </source>
</evidence>
<evidence type="ECO:0000256" key="1">
    <source>
        <dbReference type="ARBA" id="ARBA00022801"/>
    </source>
</evidence>
<dbReference type="GO" id="GO:0016787">
    <property type="term" value="F:hydrolase activity"/>
    <property type="evidence" value="ECO:0007669"/>
    <property type="project" value="UniProtKB-KW"/>
</dbReference>
<dbReference type="PANTHER" id="PTHR48081">
    <property type="entry name" value="AB HYDROLASE SUPERFAMILY PROTEIN C4A8.06C"/>
    <property type="match status" value="1"/>
</dbReference>
<dbReference type="InterPro" id="IPR029058">
    <property type="entry name" value="AB_hydrolase_fold"/>
</dbReference>
<accession>A0A6S6R8N2</accession>
<dbReference type="PANTHER" id="PTHR48081:SF8">
    <property type="entry name" value="ALPHA_BETA HYDROLASE FOLD-3 DOMAIN-CONTAINING PROTEIN-RELATED"/>
    <property type="match status" value="1"/>
</dbReference>
<sequence length="303" mass="35142">MRRSISSIAVEKIISHIPGKRMTSNKLTYKKSVQAIYKRGEEPYKLTYKSFSVDIKKETYHGVEYIILNPKKNSNKLYKSKIMYFHGGAFLHQPRILHWRFLNKIAKDTAVQIWVPVYPKIPFHNAKVAYKALMRLYVLFAKTVKEEKIIFMGDSSGGGLVLGMAQQIKNRNVKQPAELIMISPWLDVTMSSPYVQDIETRDSMLTSNGLRICGEYWAGHKSKKDPMVSPLYGDIRGLGRMTVFTGTHDILYVDSYRLYKKAKQQNIAIDYIKKKYMGHIYPLWPIPEAREAIKRIERIIEND</sequence>
<protein>
    <submittedName>
        <fullName evidence="2">Uncharacterized protein</fullName>
    </submittedName>
</protein>
<keyword evidence="3" id="KW-1185">Reference proteome</keyword>
<name>A0A6S6R8N2_9FIRM</name>
<dbReference type="RefSeq" id="WP_184093673.1">
    <property type="nucleotide sequence ID" value="NZ_AP023367.1"/>
</dbReference>
<dbReference type="EMBL" id="AP023367">
    <property type="protein sequence ID" value="BCJ95810.1"/>
    <property type="molecule type" value="Genomic_DNA"/>
</dbReference>
<keyword evidence="1" id="KW-0378">Hydrolase</keyword>
<dbReference type="SUPFAM" id="SSF53474">
    <property type="entry name" value="alpha/beta-Hydrolases"/>
    <property type="match status" value="1"/>
</dbReference>
<dbReference type="Gene3D" id="3.40.50.1820">
    <property type="entry name" value="alpha/beta hydrolase"/>
    <property type="match status" value="1"/>
</dbReference>
<reference evidence="2 3" key="1">
    <citation type="journal article" date="2016" name="Int. J. Syst. Evol. Microbiol.">
        <title>Descriptions of Anaerotaenia torta gen. nov., sp. nov. and Anaerocolumna cellulosilytica gen. nov., sp. nov. isolated from a methanogenic reactor of cattle waste.</title>
        <authorList>
            <person name="Uek A."/>
            <person name="Ohtaki Y."/>
            <person name="Kaku N."/>
            <person name="Ueki K."/>
        </authorList>
    </citation>
    <scope>NUCLEOTIDE SEQUENCE [LARGE SCALE GENOMIC DNA]</scope>
    <source>
        <strain evidence="2 3">SN021</strain>
    </source>
</reference>
<dbReference type="KEGG" id="acel:acsn021_33790"/>
<dbReference type="AlphaFoldDB" id="A0A6S6R8N2"/>
<evidence type="ECO:0000313" key="2">
    <source>
        <dbReference type="EMBL" id="BCJ95810.1"/>
    </source>
</evidence>